<keyword evidence="1" id="KW-0119">Carbohydrate metabolism</keyword>
<accession>A0A1Q8SN02</accession>
<proteinExistence type="predicted"/>
<dbReference type="RefSeq" id="WP_075571531.1">
    <property type="nucleotide sequence ID" value="NZ_MSDO01000031.1"/>
</dbReference>
<dbReference type="PANTHER" id="PTHR43651">
    <property type="entry name" value="1,4-ALPHA-GLUCAN-BRANCHING ENZYME"/>
    <property type="match status" value="1"/>
</dbReference>
<dbReference type="GO" id="GO:0005829">
    <property type="term" value="C:cytosol"/>
    <property type="evidence" value="ECO:0007669"/>
    <property type="project" value="TreeGrafter"/>
</dbReference>
<dbReference type="FunFam" id="2.60.40.1180:FF:000002">
    <property type="entry name" value="1,4-alpha-glucan branching enzyme GlgB"/>
    <property type="match status" value="1"/>
</dbReference>
<dbReference type="Gene3D" id="2.60.40.1180">
    <property type="entry name" value="Golgi alpha-mannosidase II"/>
    <property type="match status" value="1"/>
</dbReference>
<comment type="caution">
    <text evidence="3">The sequence shown here is derived from an EMBL/GenBank/DDBJ whole genome shotgun (WGS) entry which is preliminary data.</text>
</comment>
<gene>
    <name evidence="3" type="ORF">BTW07_17920</name>
</gene>
<keyword evidence="4" id="KW-1185">Reference proteome</keyword>
<organism evidence="3 4">
    <name type="scientific">Salinicola socius</name>
    <dbReference type="NCBI Taxonomy" id="404433"/>
    <lineage>
        <taxon>Bacteria</taxon>
        <taxon>Pseudomonadati</taxon>
        <taxon>Pseudomonadota</taxon>
        <taxon>Gammaproteobacteria</taxon>
        <taxon>Oceanospirillales</taxon>
        <taxon>Halomonadaceae</taxon>
        <taxon>Salinicola</taxon>
    </lineage>
</organism>
<dbReference type="EMBL" id="MSDO01000031">
    <property type="protein sequence ID" value="OLO02781.1"/>
    <property type="molecule type" value="Genomic_DNA"/>
</dbReference>
<dbReference type="Proteomes" id="UP000186878">
    <property type="component" value="Unassembled WGS sequence"/>
</dbReference>
<sequence length="400" mass="44867">MKAATWSWDDGDWMRARVGRHGGDMPLALYCLSALDWYVSRFPLPLYWLDLAQELVPYVADLGFTHIVIDEALVGQPETGVCRFVETCHVAGVGVLVHRPTTASSTESEFLGWCQRCHIDGFEEDGDSNWAGGCRLFQSETTETSLTLYRRPQWRLASADYLALAPASRCRRYGDWVAALTPSEGERGLLEQMPDDRSALGQWRQTVHGDDWQRFAALRASLALMWALPGDKQVAMGVELGQMLSEPWPEPLHWPLLFESRHAGVLRLVADLNRFYVNEPAMQIRHDGHLGFEWLVDDDSDNCVIVFARHAESGHASMICLCNFQACVHYQYRFGVPSAGWWRETFNSDSVFYGGSNVGNGRGVTSEPIPSHGHAQSLAVTVPPMAALFLRHENWLGESP</sequence>
<dbReference type="AlphaFoldDB" id="A0A1Q8SN02"/>
<dbReference type="GO" id="GO:0003844">
    <property type="term" value="F:1,4-alpha-glucan branching enzyme activity"/>
    <property type="evidence" value="ECO:0007669"/>
    <property type="project" value="TreeGrafter"/>
</dbReference>
<dbReference type="GO" id="GO:0005978">
    <property type="term" value="P:glycogen biosynthetic process"/>
    <property type="evidence" value="ECO:0007669"/>
    <property type="project" value="TreeGrafter"/>
</dbReference>
<dbReference type="OrthoDB" id="9800174at2"/>
<evidence type="ECO:0000259" key="2">
    <source>
        <dbReference type="Pfam" id="PF02806"/>
    </source>
</evidence>
<reference evidence="3 4" key="1">
    <citation type="submission" date="2016-12" db="EMBL/GenBank/DDBJ databases">
        <title>Draft genome sequences of strains Salinicola socius SMB35, Salinicola sp. MH3R3-1 and Chromohalobacter sp. SMB17 from the Verkhnekamsk potash mining region of Russia.</title>
        <authorList>
            <person name="Mavrodi D.V."/>
            <person name="Olsson B.E."/>
            <person name="Korsakova E.S."/>
            <person name="Pyankova A."/>
            <person name="Mavrodi O.V."/>
            <person name="Plotnikova E.G."/>
        </authorList>
    </citation>
    <scope>NUCLEOTIDE SEQUENCE [LARGE SCALE GENOMIC DNA]</scope>
    <source>
        <strain evidence="3 4">SMB35</strain>
    </source>
</reference>
<name>A0A1Q8SN02_9GAMM</name>
<dbReference type="SUPFAM" id="SSF51445">
    <property type="entry name" value="(Trans)glycosidases"/>
    <property type="match status" value="1"/>
</dbReference>
<dbReference type="SUPFAM" id="SSF51011">
    <property type="entry name" value="Glycosyl hydrolase domain"/>
    <property type="match status" value="1"/>
</dbReference>
<dbReference type="STRING" id="404433.BTW07_17920"/>
<feature type="domain" description="Alpha-amylase/branching enzyme C-terminal all beta" evidence="2">
    <location>
        <begin position="294"/>
        <end position="393"/>
    </location>
</feature>
<evidence type="ECO:0000313" key="4">
    <source>
        <dbReference type="Proteomes" id="UP000186878"/>
    </source>
</evidence>
<evidence type="ECO:0000313" key="3">
    <source>
        <dbReference type="EMBL" id="OLO02781.1"/>
    </source>
</evidence>
<dbReference type="InterPro" id="IPR013780">
    <property type="entry name" value="Glyco_hydro_b"/>
</dbReference>
<dbReference type="Pfam" id="PF02806">
    <property type="entry name" value="Alpha-amylase_C"/>
    <property type="match status" value="1"/>
</dbReference>
<dbReference type="Gene3D" id="3.20.20.80">
    <property type="entry name" value="Glycosidases"/>
    <property type="match status" value="1"/>
</dbReference>
<dbReference type="GO" id="GO:0043169">
    <property type="term" value="F:cation binding"/>
    <property type="evidence" value="ECO:0007669"/>
    <property type="project" value="InterPro"/>
</dbReference>
<dbReference type="InterPro" id="IPR006048">
    <property type="entry name" value="A-amylase/branching_C"/>
</dbReference>
<protein>
    <recommendedName>
        <fullName evidence="2">Alpha-amylase/branching enzyme C-terminal all beta domain-containing protein</fullName>
    </recommendedName>
</protein>
<dbReference type="PANTHER" id="PTHR43651:SF3">
    <property type="entry name" value="1,4-ALPHA-GLUCAN-BRANCHING ENZYME"/>
    <property type="match status" value="1"/>
</dbReference>
<evidence type="ECO:0000256" key="1">
    <source>
        <dbReference type="ARBA" id="ARBA00023277"/>
    </source>
</evidence>
<dbReference type="InterPro" id="IPR017853">
    <property type="entry name" value="GH"/>
</dbReference>